<feature type="transmembrane region" description="Helical" evidence="1">
    <location>
        <begin position="17"/>
        <end position="37"/>
    </location>
</feature>
<keyword evidence="1" id="KW-0472">Membrane</keyword>
<evidence type="ECO:0000256" key="1">
    <source>
        <dbReference type="SAM" id="Phobius"/>
    </source>
</evidence>
<protein>
    <submittedName>
        <fullName evidence="2">Uncharacterized protein</fullName>
    </submittedName>
</protein>
<dbReference type="AlphaFoldDB" id="A0A2M7Q8T1"/>
<dbReference type="EMBL" id="PFLC01000062">
    <property type="protein sequence ID" value="PIY61771.1"/>
    <property type="molecule type" value="Genomic_DNA"/>
</dbReference>
<dbReference type="Proteomes" id="UP000230973">
    <property type="component" value="Unassembled WGS sequence"/>
</dbReference>
<sequence>MTDRRKDDGLSEDGRRVAMIVAVALTMVFVVGAWLWLLPSQLGGFSDAGSGDGQADWKSMRDSLGDEATDFRESLDTLSSRMNYTQLSDDQAADAGPPDTATIVERLQEKLDAVESGTAVDEDQK</sequence>
<keyword evidence="1" id="KW-0812">Transmembrane</keyword>
<keyword evidence="1" id="KW-1133">Transmembrane helix</keyword>
<evidence type="ECO:0000313" key="3">
    <source>
        <dbReference type="Proteomes" id="UP000230973"/>
    </source>
</evidence>
<evidence type="ECO:0000313" key="2">
    <source>
        <dbReference type="EMBL" id="PIY61771.1"/>
    </source>
</evidence>
<gene>
    <name evidence="2" type="ORF">COY93_04805</name>
</gene>
<accession>A0A2M7Q8T1</accession>
<organism evidence="2 3">
    <name type="scientific">Candidatus Uhrbacteria bacterium CG_4_10_14_0_8_um_filter_58_22</name>
    <dbReference type="NCBI Taxonomy" id="1975029"/>
    <lineage>
        <taxon>Bacteria</taxon>
        <taxon>Candidatus Uhriibacteriota</taxon>
    </lineage>
</organism>
<comment type="caution">
    <text evidence="2">The sequence shown here is derived from an EMBL/GenBank/DDBJ whole genome shotgun (WGS) entry which is preliminary data.</text>
</comment>
<name>A0A2M7Q8T1_9BACT</name>
<reference evidence="3" key="1">
    <citation type="submission" date="2017-09" db="EMBL/GenBank/DDBJ databases">
        <title>Depth-based differentiation of microbial function through sediment-hosted aquifers and enrichment of novel symbionts in the deep terrestrial subsurface.</title>
        <authorList>
            <person name="Probst A.J."/>
            <person name="Ladd B."/>
            <person name="Jarett J.K."/>
            <person name="Geller-Mcgrath D.E."/>
            <person name="Sieber C.M.K."/>
            <person name="Emerson J.B."/>
            <person name="Anantharaman K."/>
            <person name="Thomas B.C."/>
            <person name="Malmstrom R."/>
            <person name="Stieglmeier M."/>
            <person name="Klingl A."/>
            <person name="Woyke T."/>
            <person name="Ryan C.M."/>
            <person name="Banfield J.F."/>
        </authorList>
    </citation>
    <scope>NUCLEOTIDE SEQUENCE [LARGE SCALE GENOMIC DNA]</scope>
</reference>
<proteinExistence type="predicted"/>